<feature type="region of interest" description="Disordered" evidence="1">
    <location>
        <begin position="1"/>
        <end position="20"/>
    </location>
</feature>
<dbReference type="InterPro" id="IPR021730">
    <property type="entry name" value="YdbH"/>
</dbReference>
<evidence type="ECO:0000256" key="2">
    <source>
        <dbReference type="SAM" id="Phobius"/>
    </source>
</evidence>
<evidence type="ECO:0000313" key="4">
    <source>
        <dbReference type="Proteomes" id="UP000240904"/>
    </source>
</evidence>
<keyword evidence="2" id="KW-0812">Transmembrane</keyword>
<feature type="region of interest" description="Disordered" evidence="1">
    <location>
        <begin position="481"/>
        <end position="501"/>
    </location>
</feature>
<organism evidence="3 4">
    <name type="scientific">Photobacterium lipolyticum</name>
    <dbReference type="NCBI Taxonomy" id="266810"/>
    <lineage>
        <taxon>Bacteria</taxon>
        <taxon>Pseudomonadati</taxon>
        <taxon>Pseudomonadota</taxon>
        <taxon>Gammaproteobacteria</taxon>
        <taxon>Vibrionales</taxon>
        <taxon>Vibrionaceae</taxon>
        <taxon>Photobacterium</taxon>
    </lineage>
</organism>
<accession>A0A2T3MZI9</accession>
<gene>
    <name evidence="3" type="ORF">C9I89_08725</name>
</gene>
<keyword evidence="2" id="KW-0472">Membrane</keyword>
<comment type="caution">
    <text evidence="3">The sequence shown here is derived from an EMBL/GenBank/DDBJ whole genome shotgun (WGS) entry which is preliminary data.</text>
</comment>
<reference evidence="3 4" key="1">
    <citation type="submission" date="2018-03" db="EMBL/GenBank/DDBJ databases">
        <title>Whole genome sequencing of Histamine producing bacteria.</title>
        <authorList>
            <person name="Butler K."/>
        </authorList>
    </citation>
    <scope>NUCLEOTIDE SEQUENCE [LARGE SCALE GENOMIC DNA]</scope>
    <source>
        <strain evidence="3 4">DSM 16190</strain>
    </source>
</reference>
<protein>
    <submittedName>
        <fullName evidence="3">Uncharacterized protein</fullName>
    </submittedName>
</protein>
<evidence type="ECO:0000313" key="3">
    <source>
        <dbReference type="EMBL" id="PSW05336.1"/>
    </source>
</evidence>
<feature type="transmembrane region" description="Helical" evidence="2">
    <location>
        <begin position="31"/>
        <end position="51"/>
    </location>
</feature>
<dbReference type="Pfam" id="PF11739">
    <property type="entry name" value="YdbH-like"/>
    <property type="match status" value="1"/>
</dbReference>
<dbReference type="RefSeq" id="WP_107282976.1">
    <property type="nucleotide sequence ID" value="NZ_PYMC01000005.1"/>
</dbReference>
<name>A0A2T3MZI9_9GAMM</name>
<evidence type="ECO:0000256" key="1">
    <source>
        <dbReference type="SAM" id="MobiDB-lite"/>
    </source>
</evidence>
<dbReference type="OrthoDB" id="9759996at2"/>
<sequence length="1099" mass="122344">MNEPKPIQPPATPPSLRDQNVKPRKKRYIRYAMLLFFCVLLIPAIFIPPWLATKGIEIKAISGISFHQGLVIKEVSVSISQTALTFHNITLGHYVDAESAISPSSWRLFAENTEIKLTPLVESFLNKQGIRLQHIHLTNTALNFTDWSAPYIFSAHAKKIAVSAFHSDDKQVQVKQVINNVDLVLATKPVFTITGFIKQGDLTLFLPNLLSSHYPLNFSKANFSIAWQPDATPLSVYIEQLNPQWKTVNNGFKQQLTNISLQMDIEQPTKSIELLADKAVLDQPVSLPAFIEKPDTEHQGLHLGQIIANLAQLPFQKLKLKEFSYGELIIDSTLVLETPSQQQGKSTKLAKLTLEGKALGPNPYDINFHIKHLNAQEARFTVVMSGPKGNALDCQALVRFHQPLPKTLTCKANFRNTRELTDRLKLYGLPSALLTEPIIITAHQIEGPEKNQLVDNKLISASYQLAIQLPSTISIDLNQYAPPAQPQTKPLRKSKQQKQNAISDLEIETDGQLNLTARYQNKQLQLTLTDTNEKLSLKNKETNTQLSFLINQLMCTEQSLRCHITADINGSTEQLYPSTTIQIDQVSFSSTIALQWSAKTSTNTALAENTLLLENIKINAANLLFSGHPALHTGQATDLNLAIDALKLQQHSSQPSGQYILNQPQDSLAHFSADFYAEKIISDNPQTSLSGKKSLKSKSQLPVQKYNGKLELDLNKFTLVKPLGTNLRIKSDYLTTLRIKQNNQHLPSFSSQGNIDLTPVNAILTGQLTNSNIARLLQFTIESDLKQQKTQIKLHRNAIHFSSKQSLKKYYLPHLPINYDVYKGSISLKANIMLDNGNLSGDFALFTERLSGYFEGFQFADVNLSVTSLFTPQGIKSRYPISIHVGLLHLGTLFENITAAFEFDTQHNRYQLNRAFAQVFGGNISAQHVSSRSLTDIENIPVVVHGIVLKQIMENIGHEGVELTGILDGSLPLAIQGGLPVIHNGQLRSRYPGGVLRYLEGSAIDQNVEAAGENSILVVSKILKNYNYDSLAVDIDYSKEGKLKASSRFKGHNPEFQKGRPVYLNLSIEDDIPALIKTMNAINSPKLEGLFLKQLGLDE</sequence>
<dbReference type="Proteomes" id="UP000240904">
    <property type="component" value="Unassembled WGS sequence"/>
</dbReference>
<proteinExistence type="predicted"/>
<dbReference type="AlphaFoldDB" id="A0A2T3MZI9"/>
<keyword evidence="2" id="KW-1133">Transmembrane helix</keyword>
<keyword evidence="4" id="KW-1185">Reference proteome</keyword>
<dbReference type="EMBL" id="PYMC01000005">
    <property type="protein sequence ID" value="PSW05336.1"/>
    <property type="molecule type" value="Genomic_DNA"/>
</dbReference>
<feature type="compositionally biased region" description="Pro residues" evidence="1">
    <location>
        <begin position="1"/>
        <end position="13"/>
    </location>
</feature>